<dbReference type="GO" id="GO:0003924">
    <property type="term" value="F:GTPase activity"/>
    <property type="evidence" value="ECO:0007669"/>
    <property type="project" value="InterPro"/>
</dbReference>
<dbReference type="InterPro" id="IPR012340">
    <property type="entry name" value="NA-bd_OB-fold"/>
</dbReference>
<evidence type="ECO:0000256" key="7">
    <source>
        <dbReference type="ARBA" id="ARBA00022833"/>
    </source>
</evidence>
<keyword evidence="3" id="KW-0479">Metal-binding</keyword>
<dbReference type="Gene3D" id="1.10.40.50">
    <property type="entry name" value="Probable gtpase engc, domain 3"/>
    <property type="match status" value="1"/>
</dbReference>
<accession>A0A1J5SJZ7</accession>
<reference evidence="12" key="1">
    <citation type="submission" date="2016-10" db="EMBL/GenBank/DDBJ databases">
        <title>Sequence of Gallionella enrichment culture.</title>
        <authorList>
            <person name="Poehlein A."/>
            <person name="Muehling M."/>
            <person name="Daniel R."/>
        </authorList>
    </citation>
    <scope>NUCLEOTIDE SEQUENCE</scope>
</reference>
<protein>
    <submittedName>
        <fullName evidence="12">Putative ribosome biogenesis GTPase RsgA</fullName>
        <ecNumber evidence="12">3.6.1.-</ecNumber>
    </submittedName>
</protein>
<dbReference type="CDD" id="cd01854">
    <property type="entry name" value="YjeQ_EngC"/>
    <property type="match status" value="1"/>
</dbReference>
<gene>
    <name evidence="12" type="primary">rsgA_6</name>
    <name evidence="12" type="ORF">GALL_94270</name>
</gene>
<keyword evidence="7" id="KW-0862">Zinc</keyword>
<dbReference type="InterPro" id="IPR027417">
    <property type="entry name" value="P-loop_NTPase"/>
</dbReference>
<evidence type="ECO:0000259" key="10">
    <source>
        <dbReference type="PROSITE" id="PS50936"/>
    </source>
</evidence>
<comment type="caution">
    <text evidence="12">The sequence shown here is derived from an EMBL/GenBank/DDBJ whole genome shotgun (WGS) entry which is preliminary data.</text>
</comment>
<dbReference type="InterPro" id="IPR030378">
    <property type="entry name" value="G_CP_dom"/>
</dbReference>
<dbReference type="PROSITE" id="PS51721">
    <property type="entry name" value="G_CP"/>
    <property type="match status" value="1"/>
</dbReference>
<dbReference type="InterPro" id="IPR031944">
    <property type="entry name" value="RsgA_N"/>
</dbReference>
<organism evidence="12">
    <name type="scientific">mine drainage metagenome</name>
    <dbReference type="NCBI Taxonomy" id="410659"/>
    <lineage>
        <taxon>unclassified sequences</taxon>
        <taxon>metagenomes</taxon>
        <taxon>ecological metagenomes</taxon>
    </lineage>
</organism>
<keyword evidence="2" id="KW-0690">Ribosome biogenesis</keyword>
<keyword evidence="8" id="KW-0694">RNA-binding</keyword>
<name>A0A1J5SJZ7_9ZZZZ</name>
<proteinExistence type="inferred from homology"/>
<keyword evidence="6 12" id="KW-0378">Hydrolase</keyword>
<dbReference type="Gene3D" id="3.40.50.300">
    <property type="entry name" value="P-loop containing nucleotide triphosphate hydrolases"/>
    <property type="match status" value="1"/>
</dbReference>
<dbReference type="SUPFAM" id="SSF50249">
    <property type="entry name" value="Nucleic acid-binding proteins"/>
    <property type="match status" value="1"/>
</dbReference>
<dbReference type="Pfam" id="PF03193">
    <property type="entry name" value="RsgA_GTPase"/>
    <property type="match status" value="1"/>
</dbReference>
<evidence type="ECO:0000313" key="12">
    <source>
        <dbReference type="EMBL" id="OIR08259.1"/>
    </source>
</evidence>
<evidence type="ECO:0000256" key="2">
    <source>
        <dbReference type="ARBA" id="ARBA00022517"/>
    </source>
</evidence>
<keyword evidence="4" id="KW-0699">rRNA-binding</keyword>
<evidence type="ECO:0000256" key="1">
    <source>
        <dbReference type="ARBA" id="ARBA00022490"/>
    </source>
</evidence>
<sequence>MRFNKKSNKVLNAEVCDATGDATCTIASNIKSFYLRKAMKALVYKSTGSWYVVKTNAGKVFNARIKGVLKIDGITSTNPIAVGDEVEIEIENELENTATISEILQRRNYVARVSPHNKHQHHIVASNLDQSILFATLKDPKTSQGFIDRFLVACEMYHVPAIIVFNKADIYKKKENEKFELLKSIYETIGYKVVLASVIRHEGVEEVKELLKDKTTLLSGHSGVGKSTLINNIFPELDLKILEVSGWSGKGMHSTTFAEMFDLPFGGKIIDTPGIRELGLVDLKKEELSGYFPEMRKLVNDCQFNNCKHFNEPGCAVKAAVNAGSISEERYISYLTIMETMGENSWS</sequence>
<dbReference type="HAMAP" id="MF_01820">
    <property type="entry name" value="GTPase_RsgA"/>
    <property type="match status" value="1"/>
</dbReference>
<dbReference type="PANTHER" id="PTHR32120">
    <property type="entry name" value="SMALL RIBOSOMAL SUBUNIT BIOGENESIS GTPASE RSGA"/>
    <property type="match status" value="1"/>
</dbReference>
<evidence type="ECO:0000256" key="5">
    <source>
        <dbReference type="ARBA" id="ARBA00022741"/>
    </source>
</evidence>
<feature type="domain" description="EngC GTPase" evidence="10">
    <location>
        <begin position="126"/>
        <end position="276"/>
    </location>
</feature>
<dbReference type="PANTHER" id="PTHR32120:SF11">
    <property type="entry name" value="SMALL RIBOSOMAL SUBUNIT BIOGENESIS GTPASE RSGA 1, MITOCHONDRIAL-RELATED"/>
    <property type="match status" value="1"/>
</dbReference>
<dbReference type="GO" id="GO:0046872">
    <property type="term" value="F:metal ion binding"/>
    <property type="evidence" value="ECO:0007669"/>
    <property type="project" value="UniProtKB-KW"/>
</dbReference>
<dbReference type="AlphaFoldDB" id="A0A1J5SJZ7"/>
<feature type="domain" description="CP-type G" evidence="11">
    <location>
        <begin position="117"/>
        <end position="278"/>
    </location>
</feature>
<dbReference type="GO" id="GO:0042254">
    <property type="term" value="P:ribosome biogenesis"/>
    <property type="evidence" value="ECO:0007669"/>
    <property type="project" value="UniProtKB-KW"/>
</dbReference>
<evidence type="ECO:0000256" key="4">
    <source>
        <dbReference type="ARBA" id="ARBA00022730"/>
    </source>
</evidence>
<evidence type="ECO:0000256" key="9">
    <source>
        <dbReference type="ARBA" id="ARBA00023134"/>
    </source>
</evidence>
<dbReference type="SUPFAM" id="SSF52540">
    <property type="entry name" value="P-loop containing nucleoside triphosphate hydrolases"/>
    <property type="match status" value="1"/>
</dbReference>
<dbReference type="Gene3D" id="2.40.50.140">
    <property type="entry name" value="Nucleic acid-binding proteins"/>
    <property type="match status" value="1"/>
</dbReference>
<evidence type="ECO:0000256" key="6">
    <source>
        <dbReference type="ARBA" id="ARBA00022801"/>
    </source>
</evidence>
<dbReference type="InterPro" id="IPR004881">
    <property type="entry name" value="Ribosome_biogen_GTPase_RsgA"/>
</dbReference>
<dbReference type="PROSITE" id="PS50936">
    <property type="entry name" value="ENGC_GTPASE"/>
    <property type="match status" value="1"/>
</dbReference>
<dbReference type="EC" id="3.6.1.-" evidence="12"/>
<evidence type="ECO:0000256" key="8">
    <source>
        <dbReference type="ARBA" id="ARBA00022884"/>
    </source>
</evidence>
<evidence type="ECO:0000259" key="11">
    <source>
        <dbReference type="PROSITE" id="PS51721"/>
    </source>
</evidence>
<dbReference type="InterPro" id="IPR010914">
    <property type="entry name" value="RsgA_GTPase_dom"/>
</dbReference>
<evidence type="ECO:0000256" key="3">
    <source>
        <dbReference type="ARBA" id="ARBA00022723"/>
    </source>
</evidence>
<keyword evidence="1" id="KW-0963">Cytoplasm</keyword>
<keyword evidence="9" id="KW-0342">GTP-binding</keyword>
<dbReference type="EMBL" id="MLJW01000032">
    <property type="protein sequence ID" value="OIR08259.1"/>
    <property type="molecule type" value="Genomic_DNA"/>
</dbReference>
<dbReference type="Pfam" id="PF16745">
    <property type="entry name" value="RsgA_N"/>
    <property type="match status" value="1"/>
</dbReference>
<keyword evidence="5" id="KW-0547">Nucleotide-binding</keyword>
<dbReference type="GO" id="GO:0019843">
    <property type="term" value="F:rRNA binding"/>
    <property type="evidence" value="ECO:0007669"/>
    <property type="project" value="UniProtKB-KW"/>
</dbReference>
<dbReference type="NCBIfam" id="TIGR00157">
    <property type="entry name" value="ribosome small subunit-dependent GTPase A"/>
    <property type="match status" value="1"/>
</dbReference>
<dbReference type="GO" id="GO:0005525">
    <property type="term" value="F:GTP binding"/>
    <property type="evidence" value="ECO:0007669"/>
    <property type="project" value="UniProtKB-KW"/>
</dbReference>